<dbReference type="EMBL" id="ML742225">
    <property type="protein sequence ID" value="KAE8147115.1"/>
    <property type="molecule type" value="Genomic_DNA"/>
</dbReference>
<protein>
    <recommendedName>
        <fullName evidence="3">Berberine/berberine-like domain-containing protein</fullName>
    </recommendedName>
</protein>
<evidence type="ECO:0000313" key="1">
    <source>
        <dbReference type="EMBL" id="KAE8147115.1"/>
    </source>
</evidence>
<name>A0A5N6TLA4_ASPAV</name>
<evidence type="ECO:0008006" key="3">
    <source>
        <dbReference type="Google" id="ProtNLM"/>
    </source>
</evidence>
<feature type="non-terminal residue" evidence="1">
    <location>
        <position position="1"/>
    </location>
</feature>
<dbReference type="Proteomes" id="UP000325780">
    <property type="component" value="Unassembled WGS sequence"/>
</dbReference>
<accession>A0A5N6TLA4</accession>
<evidence type="ECO:0000313" key="2">
    <source>
        <dbReference type="Proteomes" id="UP000325780"/>
    </source>
</evidence>
<reference evidence="1 2" key="1">
    <citation type="submission" date="2019-04" db="EMBL/GenBank/DDBJ databases">
        <title>Friends and foes A comparative genomics study of 23 Aspergillus species from section Flavi.</title>
        <authorList>
            <consortium name="DOE Joint Genome Institute"/>
            <person name="Kjaerbolling I."/>
            <person name="Vesth T."/>
            <person name="Frisvad J.C."/>
            <person name="Nybo J.L."/>
            <person name="Theobald S."/>
            <person name="Kildgaard S."/>
            <person name="Isbrandt T."/>
            <person name="Kuo A."/>
            <person name="Sato A."/>
            <person name="Lyhne E.K."/>
            <person name="Kogle M.E."/>
            <person name="Wiebenga A."/>
            <person name="Kun R.S."/>
            <person name="Lubbers R.J."/>
            <person name="Makela M.R."/>
            <person name="Barry K."/>
            <person name="Chovatia M."/>
            <person name="Clum A."/>
            <person name="Daum C."/>
            <person name="Haridas S."/>
            <person name="He G."/>
            <person name="LaButti K."/>
            <person name="Lipzen A."/>
            <person name="Mondo S."/>
            <person name="Riley R."/>
            <person name="Salamov A."/>
            <person name="Simmons B.A."/>
            <person name="Magnuson J.K."/>
            <person name="Henrissat B."/>
            <person name="Mortensen U.H."/>
            <person name="Larsen T.O."/>
            <person name="Devries R.P."/>
            <person name="Grigoriev I.V."/>
            <person name="Machida M."/>
            <person name="Baker S.E."/>
            <person name="Andersen M.R."/>
        </authorList>
    </citation>
    <scope>NUCLEOTIDE SEQUENCE [LARGE SCALE GENOMIC DNA]</scope>
    <source>
        <strain evidence="1 2">IBT 18842</strain>
    </source>
</reference>
<proteinExistence type="predicted"/>
<dbReference type="OrthoDB" id="2151789at2759"/>
<gene>
    <name evidence="1" type="ORF">BDV25DRAFT_143074</name>
</gene>
<dbReference type="AlphaFoldDB" id="A0A5N6TLA4"/>
<keyword evidence="2" id="KW-1185">Reference proteome</keyword>
<organism evidence="1 2">
    <name type="scientific">Aspergillus avenaceus</name>
    <dbReference type="NCBI Taxonomy" id="36643"/>
    <lineage>
        <taxon>Eukaryota</taxon>
        <taxon>Fungi</taxon>
        <taxon>Dikarya</taxon>
        <taxon>Ascomycota</taxon>
        <taxon>Pezizomycotina</taxon>
        <taxon>Eurotiomycetes</taxon>
        <taxon>Eurotiomycetidae</taxon>
        <taxon>Eurotiales</taxon>
        <taxon>Aspergillaceae</taxon>
        <taxon>Aspergillus</taxon>
        <taxon>Aspergillus subgen. Circumdati</taxon>
    </lineage>
</organism>
<sequence>DIFVAGTVTGSTQTDLLTGISIINNTFFAELPKLTSQIPKENISTIQLDWQPIGASWLQASNSRGGNALGLDASKTYLCYAEVVEWIGSAYDDIVLDWVQQTTYKINNKTMEAGLYDKFNYMGDAAGFQEIFQGYGGDSLEKLRSVSGLYDEKGVWQRNMPGGFKIF</sequence>